<proteinExistence type="predicted"/>
<gene>
    <name evidence="2" type="ORF">M501DRAFT_993469</name>
</gene>
<name>A0A9P4SHQ8_9PEZI</name>
<evidence type="ECO:0000313" key="3">
    <source>
        <dbReference type="Proteomes" id="UP000799429"/>
    </source>
</evidence>
<dbReference type="AlphaFoldDB" id="A0A9P4SHQ8"/>
<keyword evidence="1" id="KW-1133">Transmembrane helix</keyword>
<keyword evidence="3" id="KW-1185">Reference proteome</keyword>
<keyword evidence="1" id="KW-0812">Transmembrane</keyword>
<comment type="caution">
    <text evidence="2">The sequence shown here is derived from an EMBL/GenBank/DDBJ whole genome shotgun (WGS) entry which is preliminary data.</text>
</comment>
<sequence length="108" mass="13000">MTVFWILFLSFLIIYPHYLWLVKLPFERFCRAVEKFLDFLPRYSRFLRKLVYESINFCILVILLTAICSVAYGWALSTLLVEWIPDAAHQQITEWPQYWENAIQSNCD</sequence>
<accession>A0A9P4SHQ8</accession>
<feature type="transmembrane region" description="Helical" evidence="1">
    <location>
        <begin position="50"/>
        <end position="75"/>
    </location>
</feature>
<reference evidence="2" key="1">
    <citation type="journal article" date="2020" name="Stud. Mycol.">
        <title>101 Dothideomycetes genomes: a test case for predicting lifestyles and emergence of pathogens.</title>
        <authorList>
            <person name="Haridas S."/>
            <person name="Albert R."/>
            <person name="Binder M."/>
            <person name="Bloem J."/>
            <person name="Labutti K."/>
            <person name="Salamov A."/>
            <person name="Andreopoulos B."/>
            <person name="Baker S."/>
            <person name="Barry K."/>
            <person name="Bills G."/>
            <person name="Bluhm B."/>
            <person name="Cannon C."/>
            <person name="Castanera R."/>
            <person name="Culley D."/>
            <person name="Daum C."/>
            <person name="Ezra D."/>
            <person name="Gonzalez J."/>
            <person name="Henrissat B."/>
            <person name="Kuo A."/>
            <person name="Liang C."/>
            <person name="Lipzen A."/>
            <person name="Lutzoni F."/>
            <person name="Magnuson J."/>
            <person name="Mondo S."/>
            <person name="Nolan M."/>
            <person name="Ohm R."/>
            <person name="Pangilinan J."/>
            <person name="Park H.-J."/>
            <person name="Ramirez L."/>
            <person name="Alfaro M."/>
            <person name="Sun H."/>
            <person name="Tritt A."/>
            <person name="Yoshinaga Y."/>
            <person name="Zwiers L.-H."/>
            <person name="Turgeon B."/>
            <person name="Goodwin S."/>
            <person name="Spatafora J."/>
            <person name="Crous P."/>
            <person name="Grigoriev I."/>
        </authorList>
    </citation>
    <scope>NUCLEOTIDE SEQUENCE</scope>
    <source>
        <strain evidence="2">CBS 101060</strain>
    </source>
</reference>
<evidence type="ECO:0000256" key="1">
    <source>
        <dbReference type="SAM" id="Phobius"/>
    </source>
</evidence>
<protein>
    <submittedName>
        <fullName evidence="2">Uncharacterized protein</fullName>
    </submittedName>
</protein>
<evidence type="ECO:0000313" key="2">
    <source>
        <dbReference type="EMBL" id="KAF2842717.1"/>
    </source>
</evidence>
<organism evidence="2 3">
    <name type="scientific">Patellaria atrata CBS 101060</name>
    <dbReference type="NCBI Taxonomy" id="1346257"/>
    <lineage>
        <taxon>Eukaryota</taxon>
        <taxon>Fungi</taxon>
        <taxon>Dikarya</taxon>
        <taxon>Ascomycota</taxon>
        <taxon>Pezizomycotina</taxon>
        <taxon>Dothideomycetes</taxon>
        <taxon>Dothideomycetes incertae sedis</taxon>
        <taxon>Patellariales</taxon>
        <taxon>Patellariaceae</taxon>
        <taxon>Patellaria</taxon>
    </lineage>
</organism>
<keyword evidence="1" id="KW-0472">Membrane</keyword>
<feature type="transmembrane region" description="Helical" evidence="1">
    <location>
        <begin position="6"/>
        <end position="26"/>
    </location>
</feature>
<feature type="non-terminal residue" evidence="2">
    <location>
        <position position="108"/>
    </location>
</feature>
<dbReference type="EMBL" id="MU006089">
    <property type="protein sequence ID" value="KAF2842717.1"/>
    <property type="molecule type" value="Genomic_DNA"/>
</dbReference>
<dbReference type="Proteomes" id="UP000799429">
    <property type="component" value="Unassembled WGS sequence"/>
</dbReference>